<gene>
    <name evidence="2" type="ORF">QCA50_007931</name>
</gene>
<evidence type="ECO:0000256" key="1">
    <source>
        <dbReference type="SAM" id="Phobius"/>
    </source>
</evidence>
<comment type="caution">
    <text evidence="2">The sequence shown here is derived from an EMBL/GenBank/DDBJ whole genome shotgun (WGS) entry which is preliminary data.</text>
</comment>
<dbReference type="Proteomes" id="UP001385951">
    <property type="component" value="Unassembled WGS sequence"/>
</dbReference>
<feature type="transmembrane region" description="Helical" evidence="1">
    <location>
        <begin position="197"/>
        <end position="221"/>
    </location>
</feature>
<evidence type="ECO:0000313" key="2">
    <source>
        <dbReference type="EMBL" id="KAK7689240.1"/>
    </source>
</evidence>
<protein>
    <submittedName>
        <fullName evidence="2">Uncharacterized protein</fullName>
    </submittedName>
</protein>
<dbReference type="AlphaFoldDB" id="A0AAW0GDL5"/>
<feature type="transmembrane region" description="Helical" evidence="1">
    <location>
        <begin position="274"/>
        <end position="298"/>
    </location>
</feature>
<name>A0AAW0GDL5_9APHY</name>
<proteinExistence type="predicted"/>
<keyword evidence="3" id="KW-1185">Reference proteome</keyword>
<keyword evidence="1" id="KW-1133">Transmembrane helix</keyword>
<accession>A0AAW0GDL5</accession>
<sequence>MSTRYSKQCNTLLYLGDDVRCTRRIRSDTFQCYEHRLEYEASRKKYKAHSENAKFLFNWFSTFCSVVERLHSTQEIEDMLLLVDRYIGVVRMEMEGRETHRLRFIGEGDAGHNIWMKKLERDCEWGYNKSQALYSRLNEIRRSEGLSSQVKGFAFTGKESVALPKYDAHYTSWTTETDSSTRHHSFRTVIVGALYNIYIFSAFIVIFSTLLLLDLGLYRIVQNGTGAYDDWSSVPVLFSAILVRITLAWITLSVTMKLCAFVVGIVLRIIRALISAMIILCIYSIVIVAVVSVVRAVVGFQV</sequence>
<keyword evidence="1" id="KW-0472">Membrane</keyword>
<dbReference type="EMBL" id="JASBNA010000009">
    <property type="protein sequence ID" value="KAK7689240.1"/>
    <property type="molecule type" value="Genomic_DNA"/>
</dbReference>
<evidence type="ECO:0000313" key="3">
    <source>
        <dbReference type="Proteomes" id="UP001385951"/>
    </source>
</evidence>
<keyword evidence="1" id="KW-0812">Transmembrane</keyword>
<reference evidence="2 3" key="1">
    <citation type="submission" date="2022-09" db="EMBL/GenBank/DDBJ databases">
        <authorList>
            <person name="Palmer J.M."/>
        </authorList>
    </citation>
    <scope>NUCLEOTIDE SEQUENCE [LARGE SCALE GENOMIC DNA]</scope>
    <source>
        <strain evidence="2 3">DSM 7382</strain>
    </source>
</reference>
<organism evidence="2 3">
    <name type="scientific">Cerrena zonata</name>
    <dbReference type="NCBI Taxonomy" id="2478898"/>
    <lineage>
        <taxon>Eukaryota</taxon>
        <taxon>Fungi</taxon>
        <taxon>Dikarya</taxon>
        <taxon>Basidiomycota</taxon>
        <taxon>Agaricomycotina</taxon>
        <taxon>Agaricomycetes</taxon>
        <taxon>Polyporales</taxon>
        <taxon>Cerrenaceae</taxon>
        <taxon>Cerrena</taxon>
    </lineage>
</organism>
<feature type="transmembrane region" description="Helical" evidence="1">
    <location>
        <begin position="241"/>
        <end position="267"/>
    </location>
</feature>